<comment type="caution">
    <text evidence="1">The sequence shown here is derived from an EMBL/GenBank/DDBJ whole genome shotgun (WGS) entry which is preliminary data.</text>
</comment>
<evidence type="ECO:0000313" key="1">
    <source>
        <dbReference type="EMBL" id="PRQ38891.1"/>
    </source>
</evidence>
<name>A0A2P6QXJ6_ROSCH</name>
<accession>A0A2P6QXJ6</accession>
<protein>
    <submittedName>
        <fullName evidence="1">Uncharacterized protein</fullName>
    </submittedName>
</protein>
<organism evidence="1 2">
    <name type="scientific">Rosa chinensis</name>
    <name type="common">China rose</name>
    <dbReference type="NCBI Taxonomy" id="74649"/>
    <lineage>
        <taxon>Eukaryota</taxon>
        <taxon>Viridiplantae</taxon>
        <taxon>Streptophyta</taxon>
        <taxon>Embryophyta</taxon>
        <taxon>Tracheophyta</taxon>
        <taxon>Spermatophyta</taxon>
        <taxon>Magnoliopsida</taxon>
        <taxon>eudicotyledons</taxon>
        <taxon>Gunneridae</taxon>
        <taxon>Pentapetalae</taxon>
        <taxon>rosids</taxon>
        <taxon>fabids</taxon>
        <taxon>Rosales</taxon>
        <taxon>Rosaceae</taxon>
        <taxon>Rosoideae</taxon>
        <taxon>Rosoideae incertae sedis</taxon>
        <taxon>Rosa</taxon>
    </lineage>
</organism>
<gene>
    <name evidence="1" type="ORF">RchiOBHm_Chr4g0418971</name>
</gene>
<keyword evidence="2" id="KW-1185">Reference proteome</keyword>
<evidence type="ECO:0000313" key="2">
    <source>
        <dbReference type="Proteomes" id="UP000238479"/>
    </source>
</evidence>
<sequence>MGTNLEGVPSGWCDDCGATEVDRRWWWAEDAGVQWCGGDVFEKEKLNKG</sequence>
<dbReference type="Proteomes" id="UP000238479">
    <property type="component" value="Chromosome 4"/>
</dbReference>
<dbReference type="AlphaFoldDB" id="A0A2P6QXJ6"/>
<dbReference type="EMBL" id="PDCK01000042">
    <property type="protein sequence ID" value="PRQ38891.1"/>
    <property type="molecule type" value="Genomic_DNA"/>
</dbReference>
<dbReference type="Gramene" id="PRQ38891">
    <property type="protein sequence ID" value="PRQ38891"/>
    <property type="gene ID" value="RchiOBHm_Chr4g0418971"/>
</dbReference>
<reference evidence="1 2" key="1">
    <citation type="journal article" date="2018" name="Nat. Genet.">
        <title>The Rosa genome provides new insights in the design of modern roses.</title>
        <authorList>
            <person name="Bendahmane M."/>
        </authorList>
    </citation>
    <scope>NUCLEOTIDE SEQUENCE [LARGE SCALE GENOMIC DNA]</scope>
    <source>
        <strain evidence="2">cv. Old Blush</strain>
    </source>
</reference>
<proteinExistence type="predicted"/>